<accession>A0A4V3A9H4</accession>
<dbReference type="GO" id="GO:0035556">
    <property type="term" value="P:intracellular signal transduction"/>
    <property type="evidence" value="ECO:0007669"/>
    <property type="project" value="InterPro"/>
</dbReference>
<dbReference type="PROSITE" id="PS50125">
    <property type="entry name" value="GUANYLATE_CYCLASE_2"/>
    <property type="match status" value="1"/>
</dbReference>
<organism evidence="3 4">
    <name type="scientific">Dankookia rubra</name>
    <dbReference type="NCBI Taxonomy" id="1442381"/>
    <lineage>
        <taxon>Bacteria</taxon>
        <taxon>Pseudomonadati</taxon>
        <taxon>Pseudomonadota</taxon>
        <taxon>Alphaproteobacteria</taxon>
        <taxon>Acetobacterales</taxon>
        <taxon>Roseomonadaceae</taxon>
        <taxon>Dankookia</taxon>
    </lineage>
</organism>
<dbReference type="EMBL" id="SMSJ01000074">
    <property type="protein sequence ID" value="TDH59245.1"/>
    <property type="molecule type" value="Genomic_DNA"/>
</dbReference>
<dbReference type="OrthoDB" id="9762462at2"/>
<dbReference type="InterPro" id="IPR001054">
    <property type="entry name" value="A/G_cyclase"/>
</dbReference>
<dbReference type="GO" id="GO:0006171">
    <property type="term" value="P:cAMP biosynthetic process"/>
    <property type="evidence" value="ECO:0007669"/>
    <property type="project" value="TreeGrafter"/>
</dbReference>
<dbReference type="SMART" id="SM01080">
    <property type="entry name" value="CHASE2"/>
    <property type="match status" value="1"/>
</dbReference>
<comment type="caution">
    <text evidence="3">The sequence shown here is derived from an EMBL/GenBank/DDBJ whole genome shotgun (WGS) entry which is preliminary data.</text>
</comment>
<dbReference type="SUPFAM" id="SSF55073">
    <property type="entry name" value="Nucleotide cyclase"/>
    <property type="match status" value="1"/>
</dbReference>
<dbReference type="Pfam" id="PF05226">
    <property type="entry name" value="CHASE2"/>
    <property type="match status" value="1"/>
</dbReference>
<feature type="transmembrane region" description="Helical" evidence="1">
    <location>
        <begin position="275"/>
        <end position="299"/>
    </location>
</feature>
<proteinExistence type="predicted"/>
<dbReference type="AlphaFoldDB" id="A0A4V3A9H4"/>
<dbReference type="Gene3D" id="3.30.70.1230">
    <property type="entry name" value="Nucleotide cyclase"/>
    <property type="match status" value="1"/>
</dbReference>
<dbReference type="GO" id="GO:0004016">
    <property type="term" value="F:adenylate cyclase activity"/>
    <property type="evidence" value="ECO:0007669"/>
    <property type="project" value="UniProtKB-ARBA"/>
</dbReference>
<reference evidence="3 4" key="1">
    <citation type="journal article" date="2016" name="J. Microbiol.">
        <title>Dankookia rubra gen. nov., sp. nov., an alphaproteobacterium isolated from sediment of a shallow stream.</title>
        <authorList>
            <person name="Kim W.H."/>
            <person name="Kim D.H."/>
            <person name="Kang K."/>
            <person name="Ahn T.Y."/>
        </authorList>
    </citation>
    <scope>NUCLEOTIDE SEQUENCE [LARGE SCALE GENOMIC DNA]</scope>
    <source>
        <strain evidence="3 4">JCM30602</strain>
    </source>
</reference>
<dbReference type="SMART" id="SM00044">
    <property type="entry name" value="CYCc"/>
    <property type="match status" value="1"/>
</dbReference>
<dbReference type="CDD" id="cd07302">
    <property type="entry name" value="CHD"/>
    <property type="match status" value="1"/>
</dbReference>
<dbReference type="Proteomes" id="UP000295096">
    <property type="component" value="Unassembled WGS sequence"/>
</dbReference>
<evidence type="ECO:0000313" key="3">
    <source>
        <dbReference type="EMBL" id="TDH59245.1"/>
    </source>
</evidence>
<feature type="transmembrane region" description="Helical" evidence="1">
    <location>
        <begin position="306"/>
        <end position="325"/>
    </location>
</feature>
<keyword evidence="1" id="KW-1133">Transmembrane helix</keyword>
<dbReference type="PANTHER" id="PTHR43081">
    <property type="entry name" value="ADENYLATE CYCLASE, TERMINAL-DIFFERENTIATION SPECIFIC-RELATED"/>
    <property type="match status" value="1"/>
</dbReference>
<dbReference type="PANTHER" id="PTHR43081:SF1">
    <property type="entry name" value="ADENYLATE CYCLASE, TERMINAL-DIFFERENTIATION SPECIFIC"/>
    <property type="match status" value="1"/>
</dbReference>
<dbReference type="InterPro" id="IPR007890">
    <property type="entry name" value="CHASE2"/>
</dbReference>
<keyword evidence="4" id="KW-1185">Reference proteome</keyword>
<dbReference type="RefSeq" id="WP_133291955.1">
    <property type="nucleotide sequence ID" value="NZ_SMSJ01000074.1"/>
</dbReference>
<keyword evidence="1" id="KW-0472">Membrane</keyword>
<sequence>MSRQRMMEAAGAVLILLAATGIALLSVQPPFPLAAAERLFAATAFRLFAPLRPPDPRVVLIGITEDTLAAFPYRSPIDRGFLARLLDSLEAAGVTAIGLDILLDRPTEPVKDAALRATIRREDVPVVVISLAPETPLPPVQSKVLAGFLDGVRTGTANLARDRFDGQVRVHVPRHPATGAPSFASALVAAVGRTPPQKEFPIRWRRTATGPVAPSYPAEAVSLLPQEWLRGRIALVGALLPGSDEHRSLPATFGRPSFGLEIHAQILAQMLDGRAIAAGSGWMSALPVVFFAALGLAAGARLAGRVLILSLGGVVLAWLVAVMVAQVLDAAPLATVAPMLACLLAGGVTRAWRGRGERRDRAALHSMFARFLSPQVAEALLRDRALYFSGGRPKPQELTATVLFSDIAGFTTICETMSAEPLIAWLDRYIEVMVRIVVAHEGVVLRFIGDGMLVVFGAPIARRDDAGIAADAQAAARCAQAMEAAMAELNAEWCAAGMPEGGLRIGIHTGPMVAGSLGQGERMEYCLLGDNANVGARLEQLGKQHGGEGPRSCTIMISDVTWALLGGAFSGRRVGELVLRNRRSPMGAWRIDAAALHTESTVHNSQVA</sequence>
<dbReference type="InterPro" id="IPR029787">
    <property type="entry name" value="Nucleotide_cyclase"/>
</dbReference>
<gene>
    <name evidence="3" type="ORF">E2C06_28395</name>
</gene>
<protein>
    <submittedName>
        <fullName evidence="3">Adenylate/guanylate cyclase domain-containing protein</fullName>
    </submittedName>
</protein>
<dbReference type="InterPro" id="IPR050697">
    <property type="entry name" value="Adenylyl/Guanylyl_Cyclase_3/4"/>
</dbReference>
<feature type="transmembrane region" description="Helical" evidence="1">
    <location>
        <begin position="331"/>
        <end position="352"/>
    </location>
</feature>
<evidence type="ECO:0000256" key="1">
    <source>
        <dbReference type="SAM" id="Phobius"/>
    </source>
</evidence>
<dbReference type="Pfam" id="PF00211">
    <property type="entry name" value="Guanylate_cyc"/>
    <property type="match status" value="1"/>
</dbReference>
<feature type="domain" description="Guanylate cyclase" evidence="2">
    <location>
        <begin position="401"/>
        <end position="539"/>
    </location>
</feature>
<evidence type="ECO:0000259" key="2">
    <source>
        <dbReference type="PROSITE" id="PS50125"/>
    </source>
</evidence>
<name>A0A4V3A9H4_9PROT</name>
<keyword evidence="1" id="KW-0812">Transmembrane</keyword>
<evidence type="ECO:0000313" key="4">
    <source>
        <dbReference type="Proteomes" id="UP000295096"/>
    </source>
</evidence>